<dbReference type="EMBL" id="CP047650">
    <property type="protein sequence ID" value="QHI99310.1"/>
    <property type="molecule type" value="Genomic_DNA"/>
</dbReference>
<keyword evidence="3" id="KW-1185">Reference proteome</keyword>
<accession>A0A857J5Q6</accession>
<dbReference type="Proteomes" id="UP000464787">
    <property type="component" value="Chromosome"/>
</dbReference>
<organism evidence="2 3">
    <name type="scientific">Xylophilus rhododendri</name>
    <dbReference type="NCBI Taxonomy" id="2697032"/>
    <lineage>
        <taxon>Bacteria</taxon>
        <taxon>Pseudomonadati</taxon>
        <taxon>Pseudomonadota</taxon>
        <taxon>Betaproteobacteria</taxon>
        <taxon>Burkholderiales</taxon>
        <taxon>Xylophilus</taxon>
    </lineage>
</organism>
<dbReference type="AlphaFoldDB" id="A0A857J5Q6"/>
<name>A0A857J5Q6_9BURK</name>
<feature type="compositionally biased region" description="Polar residues" evidence="1">
    <location>
        <begin position="1"/>
        <end position="15"/>
    </location>
</feature>
<evidence type="ECO:0000313" key="3">
    <source>
        <dbReference type="Proteomes" id="UP000464787"/>
    </source>
</evidence>
<evidence type="ECO:0000313" key="2">
    <source>
        <dbReference type="EMBL" id="QHI99310.1"/>
    </source>
</evidence>
<evidence type="ECO:0000256" key="1">
    <source>
        <dbReference type="SAM" id="MobiDB-lite"/>
    </source>
</evidence>
<protein>
    <submittedName>
        <fullName evidence="2">Uncharacterized protein</fullName>
    </submittedName>
</protein>
<dbReference type="KEGG" id="xyk:GT347_15800"/>
<proteinExistence type="predicted"/>
<sequence>MDNITLRNTTATTAGQPPDMTQPPPATRYEQMPDELMLLVVECSLRGAVQNPAQSGLPAFDCNQRQHRLLTRPMAAYEVIKALWVAPNLPRFCQAADALAAVPPPYLDLCWQAAWPALAAMTRRLKARQAEAPLTHLLDRLPDAAEMRLLQLRRAATFLLDHGHGAWRSDCADRILRLTAQGPGIPAPLWRQLLQLQHRAPHDASRRALADTPGLSAQQRGQWLVLQDCLDSRHHTPTLQHTQALLARIEAAGSRAIRFDLLCLLRQRLGVFEPAELKQANAALSRALLRLADSPLRPQVLQKVCLRDDPAIGQALPVQLAALAPRVGLQVLIRHIKAFHDSPAHLALLAGCIGSLLARSRQAAQDHAAFLCTLAGLAEGVVDPELWQRLDRLLLDECAALTPAKRLRVLAALQVGIEGEPLLRAEWQTAWDTALQDTVALLSQAGDGTQAGPLIQALLPALRRHESRDTVLGSQLAALRLLDAHAQAPLLRQIVSMLLNGCYVVDDRHKAWLVQACSQLPFYLRATLLERLESLRSWPPHQSLEALAGLQGRTARQRREWAHGQPPG</sequence>
<gene>
    <name evidence="2" type="ORF">GT347_15800</name>
</gene>
<feature type="region of interest" description="Disordered" evidence="1">
    <location>
        <begin position="1"/>
        <end position="27"/>
    </location>
</feature>
<dbReference type="RefSeq" id="WP_160553106.1">
    <property type="nucleotide sequence ID" value="NZ_CP047650.1"/>
</dbReference>
<reference evidence="2 3" key="1">
    <citation type="submission" date="2020-01" db="EMBL/GenBank/DDBJ databases">
        <title>Genome sequencing of strain KACC 21265.</title>
        <authorList>
            <person name="Heo J."/>
            <person name="Kim S.-J."/>
            <person name="Kim J.-S."/>
            <person name="Hong S.-B."/>
            <person name="Kwon S.-W."/>
        </authorList>
    </citation>
    <scope>NUCLEOTIDE SEQUENCE [LARGE SCALE GENOMIC DNA]</scope>
    <source>
        <strain evidence="2 3">KACC 21265</strain>
    </source>
</reference>